<dbReference type="Proteomes" id="UP000265100">
    <property type="component" value="Chromosome 2"/>
</dbReference>
<keyword evidence="8" id="KW-1133">Transmembrane helix</keyword>
<evidence type="ECO:0000256" key="4">
    <source>
        <dbReference type="ARBA" id="ARBA00022859"/>
    </source>
</evidence>
<feature type="domain" description="Ig-like" evidence="10">
    <location>
        <begin position="26"/>
        <end position="124"/>
    </location>
</feature>
<feature type="transmembrane region" description="Helical" evidence="8">
    <location>
        <begin position="261"/>
        <end position="283"/>
    </location>
</feature>
<dbReference type="InterPro" id="IPR003599">
    <property type="entry name" value="Ig_sub"/>
</dbReference>
<evidence type="ECO:0000256" key="9">
    <source>
        <dbReference type="SAM" id="SignalP"/>
    </source>
</evidence>
<feature type="chain" id="PRO_5044285651" description="Ig-like domain-containing protein" evidence="9">
    <location>
        <begin position="17"/>
        <end position="350"/>
    </location>
</feature>
<accession>A0A3P8P783</accession>
<evidence type="ECO:0000256" key="2">
    <source>
        <dbReference type="ARBA" id="ARBA00022475"/>
    </source>
</evidence>
<sequence length="350" mass="38716">MLHLWIILTLLRQGSALLSVTKCQLGNSVTFTCWFPDLEYSNTRVKWYKQNIGGSLKLITTLMKATEKPTFERGFPQSRFDANSTQVMSMLTIFSTVREDEALYHCAASTWSKDHWNATYLSLNENTQSNYTVVQLPAGSDPVQPGDSVTLQCSVISSSGNSSCPDEHSVHWFGAGSDKSLANIIYTDGKGSDECTKKPESTSSSKSCVYRLSKNITSSDTETYYCALVICGEVIFGNGTKLNIRETGLGTFGGLLKDNTILLLLCAVLVISVMAIGILIYIIKHNKCDCNASNSLQESIEKRNVKREKDTCIYSAVIFTTIKTDSARKRNTKALERERIYAAVKAFGMD</sequence>
<evidence type="ECO:0000256" key="3">
    <source>
        <dbReference type="ARBA" id="ARBA00022729"/>
    </source>
</evidence>
<dbReference type="GeneTree" id="ENSGT01030000234530"/>
<dbReference type="PROSITE" id="PS50835">
    <property type="entry name" value="IG_LIKE"/>
    <property type="match status" value="2"/>
</dbReference>
<keyword evidence="2" id="KW-1003">Cell membrane</keyword>
<name>A0A3P8P783_ASTCA</name>
<dbReference type="SMART" id="SM00409">
    <property type="entry name" value="IG"/>
    <property type="match status" value="2"/>
</dbReference>
<keyword evidence="8" id="KW-0812">Transmembrane</keyword>
<evidence type="ECO:0000256" key="5">
    <source>
        <dbReference type="ARBA" id="ARBA00023136"/>
    </source>
</evidence>
<feature type="signal peptide" evidence="9">
    <location>
        <begin position="1"/>
        <end position="16"/>
    </location>
</feature>
<dbReference type="STRING" id="8154.ENSACLP00000012850"/>
<dbReference type="Ensembl" id="ENSACLT00000013167.2">
    <property type="protein sequence ID" value="ENSACLP00000012850.2"/>
    <property type="gene ID" value="ENSACLG00000008768.2"/>
</dbReference>
<evidence type="ECO:0000313" key="12">
    <source>
        <dbReference type="Proteomes" id="UP000265100"/>
    </source>
</evidence>
<dbReference type="InterPro" id="IPR036179">
    <property type="entry name" value="Ig-like_dom_sf"/>
</dbReference>
<dbReference type="GO" id="GO:0009617">
    <property type="term" value="P:response to bacterium"/>
    <property type="evidence" value="ECO:0007669"/>
    <property type="project" value="TreeGrafter"/>
</dbReference>
<comment type="subcellular location">
    <subcellularLocation>
        <location evidence="1">Cell membrane</location>
    </subcellularLocation>
</comment>
<dbReference type="PANTHER" id="PTHR19433">
    <property type="entry name" value="T-CELL RECEPTOR ALPHA CHAIN V REGION-RELATED"/>
    <property type="match status" value="1"/>
</dbReference>
<keyword evidence="3 9" id="KW-0732">Signal</keyword>
<dbReference type="CDD" id="cd00099">
    <property type="entry name" value="IgV"/>
    <property type="match status" value="1"/>
</dbReference>
<dbReference type="AlphaFoldDB" id="A0A3P8P783"/>
<protein>
    <recommendedName>
        <fullName evidence="10">Ig-like domain-containing protein</fullName>
    </recommendedName>
</protein>
<reference evidence="11" key="4">
    <citation type="submission" date="2025-09" db="UniProtKB">
        <authorList>
            <consortium name="Ensembl"/>
        </authorList>
    </citation>
    <scope>IDENTIFICATION</scope>
</reference>
<reference evidence="11" key="3">
    <citation type="submission" date="2025-08" db="UniProtKB">
        <authorList>
            <consortium name="Ensembl"/>
        </authorList>
    </citation>
    <scope>IDENTIFICATION</scope>
</reference>
<dbReference type="Gene3D" id="2.60.40.10">
    <property type="entry name" value="Immunoglobulins"/>
    <property type="match status" value="2"/>
</dbReference>
<keyword evidence="7" id="KW-0325">Glycoprotein</keyword>
<keyword evidence="12" id="KW-1185">Reference proteome</keyword>
<evidence type="ECO:0000256" key="6">
    <source>
        <dbReference type="ARBA" id="ARBA00023157"/>
    </source>
</evidence>
<dbReference type="Pfam" id="PF07686">
    <property type="entry name" value="V-set"/>
    <property type="match status" value="1"/>
</dbReference>
<dbReference type="OMA" id="CAISTWK"/>
<keyword evidence="5 8" id="KW-0472">Membrane</keyword>
<dbReference type="InterPro" id="IPR013106">
    <property type="entry name" value="Ig_V-set"/>
</dbReference>
<evidence type="ECO:0000256" key="7">
    <source>
        <dbReference type="ARBA" id="ARBA00023180"/>
    </source>
</evidence>
<reference evidence="12" key="2">
    <citation type="submission" date="2023-03" db="EMBL/GenBank/DDBJ databases">
        <authorList>
            <consortium name="Wellcome Sanger Institute Data Sharing"/>
        </authorList>
    </citation>
    <scope>NUCLEOTIDE SEQUENCE [LARGE SCALE GENOMIC DNA]</scope>
</reference>
<evidence type="ECO:0000256" key="1">
    <source>
        <dbReference type="ARBA" id="ARBA00004236"/>
    </source>
</evidence>
<dbReference type="PANTHER" id="PTHR19433:SF133">
    <property type="entry name" value="IMMUNE-TYPE RECEPTOR 5 PRECURSOR-RELATED"/>
    <property type="match status" value="1"/>
</dbReference>
<evidence type="ECO:0000256" key="8">
    <source>
        <dbReference type="SAM" id="Phobius"/>
    </source>
</evidence>
<proteinExistence type="predicted"/>
<keyword evidence="6" id="KW-1015">Disulfide bond</keyword>
<dbReference type="SMART" id="SM00406">
    <property type="entry name" value="IGv"/>
    <property type="match status" value="2"/>
</dbReference>
<evidence type="ECO:0000259" key="10">
    <source>
        <dbReference type="PROSITE" id="PS50835"/>
    </source>
</evidence>
<dbReference type="SUPFAM" id="SSF48726">
    <property type="entry name" value="Immunoglobulin"/>
    <property type="match status" value="2"/>
</dbReference>
<organism evidence="11 12">
    <name type="scientific">Astatotilapia calliptera</name>
    <name type="common">Eastern happy</name>
    <name type="synonym">Chromis callipterus</name>
    <dbReference type="NCBI Taxonomy" id="8154"/>
    <lineage>
        <taxon>Eukaryota</taxon>
        <taxon>Metazoa</taxon>
        <taxon>Chordata</taxon>
        <taxon>Craniata</taxon>
        <taxon>Vertebrata</taxon>
        <taxon>Euteleostomi</taxon>
        <taxon>Actinopterygii</taxon>
        <taxon>Neopterygii</taxon>
        <taxon>Teleostei</taxon>
        <taxon>Neoteleostei</taxon>
        <taxon>Acanthomorphata</taxon>
        <taxon>Ovalentaria</taxon>
        <taxon>Cichlomorphae</taxon>
        <taxon>Cichliformes</taxon>
        <taxon>Cichlidae</taxon>
        <taxon>African cichlids</taxon>
        <taxon>Pseudocrenilabrinae</taxon>
        <taxon>Haplochromini</taxon>
        <taxon>Astatotilapia</taxon>
    </lineage>
</organism>
<keyword evidence="4" id="KW-0391">Immunity</keyword>
<dbReference type="InterPro" id="IPR007110">
    <property type="entry name" value="Ig-like_dom"/>
</dbReference>
<dbReference type="GO" id="GO:0005886">
    <property type="term" value="C:plasma membrane"/>
    <property type="evidence" value="ECO:0007669"/>
    <property type="project" value="UniProtKB-SubCell"/>
</dbReference>
<dbReference type="InterPro" id="IPR052051">
    <property type="entry name" value="TCR_complex_component"/>
</dbReference>
<feature type="domain" description="Ig-like" evidence="10">
    <location>
        <begin position="131"/>
        <end position="226"/>
    </location>
</feature>
<evidence type="ECO:0000313" key="11">
    <source>
        <dbReference type="Ensembl" id="ENSACLP00000012850.2"/>
    </source>
</evidence>
<reference evidence="11 12" key="1">
    <citation type="submission" date="2018-05" db="EMBL/GenBank/DDBJ databases">
        <authorList>
            <person name="Datahose"/>
        </authorList>
    </citation>
    <scope>NUCLEOTIDE SEQUENCE</scope>
</reference>
<dbReference type="InterPro" id="IPR013783">
    <property type="entry name" value="Ig-like_fold"/>
</dbReference>
<dbReference type="Bgee" id="ENSACLG00000008768">
    <property type="expression patterns" value="Expressed in spleen"/>
</dbReference>
<dbReference type="GO" id="GO:0002376">
    <property type="term" value="P:immune system process"/>
    <property type="evidence" value="ECO:0007669"/>
    <property type="project" value="UniProtKB-KW"/>
</dbReference>